<dbReference type="InterPro" id="IPR032109">
    <property type="entry name" value="Big_3_5"/>
</dbReference>
<accession>A0A3G9IFY7</accession>
<feature type="signal peptide" evidence="2">
    <location>
        <begin position="1"/>
        <end position="25"/>
    </location>
</feature>
<evidence type="ECO:0000256" key="2">
    <source>
        <dbReference type="SAM" id="SignalP"/>
    </source>
</evidence>
<sequence>MVQKFARLVGLTNLAAVLAAAFLLATSGAPSVGGLTQAAYQGPASTAASISNAPSFKYGSCVPVRVAITSDAGTPTGTVKFSIDGVVVDTRALPSSGTFTEMVGCCGSRLSAPLSVGTHHFAVDFIPSGNWAPSHSTGQVVILANNGVHPVCGGTPTSGLPHGVDAGLSTFGTIAGVDVNTLRMIVSGIAVTLAMGVVAVYRRRRTAQPVRVRE</sequence>
<dbReference type="Gene3D" id="2.60.40.10">
    <property type="entry name" value="Immunoglobulins"/>
    <property type="match status" value="1"/>
</dbReference>
<evidence type="ECO:0000313" key="4">
    <source>
        <dbReference type="EMBL" id="BBH17182.1"/>
    </source>
</evidence>
<keyword evidence="2" id="KW-0732">Signal</keyword>
<name>A0A3G9IFY7_9ACTN</name>
<keyword evidence="1" id="KW-1133">Transmembrane helix</keyword>
<feature type="domain" description="Bacterial Ig-like" evidence="3">
    <location>
        <begin position="53"/>
        <end position="140"/>
    </location>
</feature>
<keyword evidence="1" id="KW-0812">Transmembrane</keyword>
<dbReference type="Pfam" id="PF16640">
    <property type="entry name" value="Big_3_5"/>
    <property type="match status" value="1"/>
</dbReference>
<dbReference type="Proteomes" id="UP000271573">
    <property type="component" value="Chromosome"/>
</dbReference>
<reference evidence="4 5" key="1">
    <citation type="submission" date="2018-11" db="EMBL/GenBank/DDBJ databases">
        <title>Complete genome sequence of Nocardioides baekrokdamisoli strain KCTC 39748.</title>
        <authorList>
            <person name="Kang S.W."/>
            <person name="Lee K.C."/>
            <person name="Kim K.K."/>
            <person name="Kim J.S."/>
            <person name="Kim D.S."/>
            <person name="Ko S.H."/>
            <person name="Yang S.H."/>
            <person name="Shin Y.K."/>
            <person name="Lee J.S."/>
        </authorList>
    </citation>
    <scope>NUCLEOTIDE SEQUENCE [LARGE SCALE GENOMIC DNA]</scope>
    <source>
        <strain evidence="4 5">KCTC 39748</strain>
    </source>
</reference>
<dbReference type="OrthoDB" id="3801057at2"/>
<feature type="chain" id="PRO_5038688972" description="Bacterial Ig-like domain-containing protein" evidence="2">
    <location>
        <begin position="26"/>
        <end position="214"/>
    </location>
</feature>
<dbReference type="AlphaFoldDB" id="A0A3G9IFY7"/>
<evidence type="ECO:0000259" key="3">
    <source>
        <dbReference type="Pfam" id="PF16640"/>
    </source>
</evidence>
<evidence type="ECO:0000313" key="5">
    <source>
        <dbReference type="Proteomes" id="UP000271573"/>
    </source>
</evidence>
<organism evidence="4 5">
    <name type="scientific">Nocardioides baekrokdamisoli</name>
    <dbReference type="NCBI Taxonomy" id="1804624"/>
    <lineage>
        <taxon>Bacteria</taxon>
        <taxon>Bacillati</taxon>
        <taxon>Actinomycetota</taxon>
        <taxon>Actinomycetes</taxon>
        <taxon>Propionibacteriales</taxon>
        <taxon>Nocardioidaceae</taxon>
        <taxon>Nocardioides</taxon>
    </lineage>
</organism>
<feature type="transmembrane region" description="Helical" evidence="1">
    <location>
        <begin position="182"/>
        <end position="201"/>
    </location>
</feature>
<dbReference type="InterPro" id="IPR013783">
    <property type="entry name" value="Ig-like_fold"/>
</dbReference>
<protein>
    <recommendedName>
        <fullName evidence="3">Bacterial Ig-like domain-containing protein</fullName>
    </recommendedName>
</protein>
<evidence type="ECO:0000256" key="1">
    <source>
        <dbReference type="SAM" id="Phobius"/>
    </source>
</evidence>
<dbReference type="KEGG" id="nbe:Back2_14690"/>
<keyword evidence="1" id="KW-0472">Membrane</keyword>
<dbReference type="EMBL" id="AP019307">
    <property type="protein sequence ID" value="BBH17182.1"/>
    <property type="molecule type" value="Genomic_DNA"/>
</dbReference>
<keyword evidence="5" id="KW-1185">Reference proteome</keyword>
<proteinExistence type="predicted"/>
<dbReference type="GO" id="GO:0005975">
    <property type="term" value="P:carbohydrate metabolic process"/>
    <property type="evidence" value="ECO:0007669"/>
    <property type="project" value="UniProtKB-ARBA"/>
</dbReference>
<gene>
    <name evidence="4" type="ORF">Back2_14690</name>
</gene>